<protein>
    <submittedName>
        <fullName evidence="2">CoA-binding protein</fullName>
    </submittedName>
</protein>
<organism evidence="2 3">
    <name type="scientific">Candidatus Planktophila versatilis</name>
    <dbReference type="NCBI Taxonomy" id="1884905"/>
    <lineage>
        <taxon>Bacteria</taxon>
        <taxon>Bacillati</taxon>
        <taxon>Actinomycetota</taxon>
        <taxon>Actinomycetes</taxon>
        <taxon>Candidatus Nanopelagicales</taxon>
        <taxon>Candidatus Nanopelagicaceae</taxon>
        <taxon>Candidatus Planktophila</taxon>
    </lineage>
</organism>
<evidence type="ECO:0000313" key="2">
    <source>
        <dbReference type="EMBL" id="ASY23024.1"/>
    </source>
</evidence>
<dbReference type="PANTHER" id="PTHR33303:SF2">
    <property type="entry name" value="COA-BINDING DOMAIN-CONTAINING PROTEIN"/>
    <property type="match status" value="1"/>
</dbReference>
<name>A0AAC9YWR9_9ACTN</name>
<evidence type="ECO:0000259" key="1">
    <source>
        <dbReference type="SMART" id="SM00881"/>
    </source>
</evidence>
<gene>
    <name evidence="2" type="ORF">A1sIIB76_05700</name>
</gene>
<dbReference type="Pfam" id="PF13380">
    <property type="entry name" value="CoA_binding_2"/>
    <property type="match status" value="1"/>
</dbReference>
<dbReference type="InterPro" id="IPR003781">
    <property type="entry name" value="CoA-bd"/>
</dbReference>
<dbReference type="SUPFAM" id="SSF51735">
    <property type="entry name" value="NAD(P)-binding Rossmann-fold domains"/>
    <property type="match status" value="1"/>
</dbReference>
<evidence type="ECO:0000313" key="3">
    <source>
        <dbReference type="Proteomes" id="UP000217194"/>
    </source>
</evidence>
<dbReference type="AlphaFoldDB" id="A0AAC9YWR9"/>
<accession>A0AAC9YWR9</accession>
<dbReference type="SMART" id="SM00881">
    <property type="entry name" value="CoA_binding"/>
    <property type="match status" value="1"/>
</dbReference>
<dbReference type="EMBL" id="CP016778">
    <property type="protein sequence ID" value="ASY23024.1"/>
    <property type="molecule type" value="Genomic_DNA"/>
</dbReference>
<dbReference type="PANTHER" id="PTHR33303">
    <property type="entry name" value="CYTOPLASMIC PROTEIN-RELATED"/>
    <property type="match status" value="1"/>
</dbReference>
<reference evidence="2 3" key="1">
    <citation type="submission" date="2016-07" db="EMBL/GenBank/DDBJ databases">
        <title>High microdiversification within the ubiquitous acI lineage of Actinobacteria.</title>
        <authorList>
            <person name="Neuenschwander S.M."/>
            <person name="Salcher M."/>
            <person name="Ghai R."/>
            <person name="Pernthaler J."/>
        </authorList>
    </citation>
    <scope>NUCLEOTIDE SEQUENCE [LARGE SCALE GENOMIC DNA]</scope>
    <source>
        <strain evidence="2">MMS-IIB-76</strain>
    </source>
</reference>
<sequence length="138" mass="15189">MPGHVTDSTQIRNLIKESRTIAIVGVSDKPERPSYGVAKYLLEHSHYTVFLVNPMLETALGEKVYHSLSEIPEHIDLVDVFRKPSDCMEVLADAIAVGADAIWLQLGITSPEVLEAGAAAGMNVVMDRCLKVDYSNFF</sequence>
<proteinExistence type="predicted"/>
<dbReference type="InterPro" id="IPR036291">
    <property type="entry name" value="NAD(P)-bd_dom_sf"/>
</dbReference>
<dbReference type="Gene3D" id="3.40.50.720">
    <property type="entry name" value="NAD(P)-binding Rossmann-like Domain"/>
    <property type="match status" value="1"/>
</dbReference>
<dbReference type="RefSeq" id="WP_095697185.1">
    <property type="nucleotide sequence ID" value="NZ_CP016778.1"/>
</dbReference>
<feature type="domain" description="CoA-binding" evidence="1">
    <location>
        <begin position="14"/>
        <end position="108"/>
    </location>
</feature>
<dbReference type="Proteomes" id="UP000217194">
    <property type="component" value="Chromosome"/>
</dbReference>